<reference evidence="3 4" key="1">
    <citation type="journal article" date="2014" name="Genome Announc.">
        <title>Draft Genome Sequence of Lysobacter capsici AZ78, a Bacterium Antagonistic to Plant-Pathogenic Oomycetes.</title>
        <authorList>
            <person name="Puopolo G."/>
            <person name="Sonego P."/>
            <person name="Engelen K."/>
            <person name="Pertot I."/>
        </authorList>
    </citation>
    <scope>NUCLEOTIDE SEQUENCE [LARGE SCALE GENOMIC DNA]</scope>
    <source>
        <strain evidence="3 4">AZ78</strain>
    </source>
</reference>
<protein>
    <recommendedName>
        <fullName evidence="2">TfoX N-terminal domain-containing protein</fullName>
    </recommendedName>
</protein>
<organism evidence="3 4">
    <name type="scientific">Lysobacter capsici AZ78</name>
    <dbReference type="NCBI Taxonomy" id="1444315"/>
    <lineage>
        <taxon>Bacteria</taxon>
        <taxon>Pseudomonadati</taxon>
        <taxon>Pseudomonadota</taxon>
        <taxon>Gammaproteobacteria</taxon>
        <taxon>Lysobacterales</taxon>
        <taxon>Lysobacteraceae</taxon>
        <taxon>Lysobacter</taxon>
    </lineage>
</organism>
<gene>
    <name evidence="3" type="ORF">AZ78_4732</name>
</gene>
<feature type="domain" description="TfoX N-terminal" evidence="2">
    <location>
        <begin position="14"/>
        <end position="103"/>
    </location>
</feature>
<evidence type="ECO:0000259" key="2">
    <source>
        <dbReference type="Pfam" id="PF04993"/>
    </source>
</evidence>
<feature type="region of interest" description="Disordered" evidence="1">
    <location>
        <begin position="114"/>
        <end position="194"/>
    </location>
</feature>
<feature type="compositionally biased region" description="Basic and acidic residues" evidence="1">
    <location>
        <begin position="154"/>
        <end position="174"/>
    </location>
</feature>
<dbReference type="Pfam" id="PF04993">
    <property type="entry name" value="TfoX_N"/>
    <property type="match status" value="1"/>
</dbReference>
<dbReference type="AlphaFoldDB" id="A0A108UDF9"/>
<evidence type="ECO:0000313" key="4">
    <source>
        <dbReference type="Proteomes" id="UP000023435"/>
    </source>
</evidence>
<dbReference type="PANTHER" id="PTHR36121">
    <property type="entry name" value="PROTEIN SXY"/>
    <property type="match status" value="1"/>
</dbReference>
<dbReference type="Proteomes" id="UP000023435">
    <property type="component" value="Unassembled WGS sequence"/>
</dbReference>
<dbReference type="RefSeq" id="WP_051547609.1">
    <property type="nucleotide sequence ID" value="NZ_JAJA02000001.1"/>
</dbReference>
<dbReference type="PANTHER" id="PTHR36121:SF1">
    <property type="entry name" value="PROTEIN SXY"/>
    <property type="match status" value="1"/>
</dbReference>
<feature type="compositionally biased region" description="Low complexity" evidence="1">
    <location>
        <begin position="118"/>
        <end position="149"/>
    </location>
</feature>
<accession>A0A108UDF9</accession>
<dbReference type="Gene3D" id="3.30.1460.30">
    <property type="entry name" value="YgaC/TfoX-N like chaperone"/>
    <property type="match status" value="1"/>
</dbReference>
<dbReference type="EMBL" id="JAJA02000001">
    <property type="protein sequence ID" value="KWS07171.1"/>
    <property type="molecule type" value="Genomic_DNA"/>
</dbReference>
<evidence type="ECO:0000256" key="1">
    <source>
        <dbReference type="SAM" id="MobiDB-lite"/>
    </source>
</evidence>
<sequence>MSADLIAHLQDVAADFGALSARRMFGGYGIYHDGVMIGLISDEVLYLKVDDQSRERFRAADSGPFLYTRRGETVPTSYWSVPEAAMESPQEMRPWLVLAYEAALRKANAAASKVGARKAGPVKAKSAKAKSASANSASVAAGKSGVAKANLAKSKSENAKPEKAKPGQARLEKPRLKKAGSATTKPTKPDAKRR</sequence>
<dbReference type="OrthoDB" id="8687154at2"/>
<proteinExistence type="predicted"/>
<keyword evidence="4" id="KW-1185">Reference proteome</keyword>
<name>A0A108UDF9_9GAMM</name>
<dbReference type="InterPro" id="IPR007076">
    <property type="entry name" value="TfoX_N"/>
</dbReference>
<dbReference type="InterPro" id="IPR047525">
    <property type="entry name" value="TfoX-like"/>
</dbReference>
<comment type="caution">
    <text evidence="3">The sequence shown here is derived from an EMBL/GenBank/DDBJ whole genome shotgun (WGS) entry which is preliminary data.</text>
</comment>
<evidence type="ECO:0000313" key="3">
    <source>
        <dbReference type="EMBL" id="KWS07171.1"/>
    </source>
</evidence>
<dbReference type="SUPFAM" id="SSF159894">
    <property type="entry name" value="YgaC/TfoX-N like"/>
    <property type="match status" value="1"/>
</dbReference>